<dbReference type="InterPro" id="IPR054586">
    <property type="entry name" value="MACPF_1_fungal"/>
</dbReference>
<comment type="caution">
    <text evidence="2">The sequence shown here is derived from an EMBL/GenBank/DDBJ whole genome shotgun (WGS) entry which is preliminary data.</text>
</comment>
<protein>
    <submittedName>
        <fullName evidence="2">21177_t:CDS:1</fullName>
    </submittedName>
</protein>
<proteinExistence type="predicted"/>
<gene>
    <name evidence="2" type="ORF">CPELLU_LOCUS1735</name>
</gene>
<evidence type="ECO:0000313" key="3">
    <source>
        <dbReference type="Proteomes" id="UP000789759"/>
    </source>
</evidence>
<accession>A0A9N8ZFD5</accession>
<evidence type="ECO:0000313" key="2">
    <source>
        <dbReference type="EMBL" id="CAG8485735.1"/>
    </source>
</evidence>
<name>A0A9N8ZFD5_9GLOM</name>
<dbReference type="Pfam" id="PF22693">
    <property type="entry name" value="MACPF_1"/>
    <property type="match status" value="1"/>
</dbReference>
<feature type="non-terminal residue" evidence="2">
    <location>
        <position position="655"/>
    </location>
</feature>
<sequence length="655" mass="75119">MSDNFKSLIKQAVKSLVTTKSTDEVVTIEIVEHNKRYNQQINVEQSLSEFRSQLLGLYKQNPIGRICLYKNMLFVGLGGGIISQDDEKNYKLGDILHVGENGKIIKFNRSLEYIDDLEIIKLCKLEYGIKMSEDGPVELHENNKAFEFITQDEVVDLFHPTADIYDKKDCITRNYNYEITCQKNLIANLNVSTNLPWSSLSTEFKISYKRSRGRTNYNETSMTFDVNLQGRAKVIMANKVRPSKRFEKAVDDALKCSNPVEQLKNVCNEYGEFWAREIILGGKIQIIRDGFIEVGTQTKENVTDASVSVNIENVESIFRHNKTEGSKFVTNSKESRTNSKYIGGDSDLARKNVDEWIESLKNYTTWRVVEYRNVVSIFEILEDNLRKCVLDTLGKNILYAQVDQCELKFVPNQKPENEKGTFSVRVIYTTDSNSTKLLSTNLLIHRFRKSGNNKPRKYSLKIGWIIIGIPNGFNYFGFEGLKEFEVKFSKDFSSNDPYSIHDIYDEYEKCKTYPLVTCALKISKSLQYDPLDLKIVTGIHFHHKNTHLQMCINNYDLANGNLSSDKDLLVQYCITQRACTPVPEGKLCDNKGIFSTRGNKTRWTCDQPAFVSLYQQTCGNNCIPGLFKITPDNAVFKSFNGITFKKENPPTLYYI</sequence>
<organism evidence="2 3">
    <name type="scientific">Cetraspora pellucida</name>
    <dbReference type="NCBI Taxonomy" id="1433469"/>
    <lineage>
        <taxon>Eukaryota</taxon>
        <taxon>Fungi</taxon>
        <taxon>Fungi incertae sedis</taxon>
        <taxon>Mucoromycota</taxon>
        <taxon>Glomeromycotina</taxon>
        <taxon>Glomeromycetes</taxon>
        <taxon>Diversisporales</taxon>
        <taxon>Gigasporaceae</taxon>
        <taxon>Cetraspora</taxon>
    </lineage>
</organism>
<dbReference type="AlphaFoldDB" id="A0A9N8ZFD5"/>
<dbReference type="EMBL" id="CAJVQA010000673">
    <property type="protein sequence ID" value="CAG8485735.1"/>
    <property type="molecule type" value="Genomic_DNA"/>
</dbReference>
<reference evidence="2" key="1">
    <citation type="submission" date="2021-06" db="EMBL/GenBank/DDBJ databases">
        <authorList>
            <person name="Kallberg Y."/>
            <person name="Tangrot J."/>
            <person name="Rosling A."/>
        </authorList>
    </citation>
    <scope>NUCLEOTIDE SEQUENCE</scope>
    <source>
        <strain evidence="2">FL966</strain>
    </source>
</reference>
<keyword evidence="3" id="KW-1185">Reference proteome</keyword>
<feature type="domain" description="MACPF-like" evidence="1">
    <location>
        <begin position="189"/>
        <end position="388"/>
    </location>
</feature>
<evidence type="ECO:0000259" key="1">
    <source>
        <dbReference type="Pfam" id="PF22693"/>
    </source>
</evidence>
<dbReference type="Proteomes" id="UP000789759">
    <property type="component" value="Unassembled WGS sequence"/>
</dbReference>
<dbReference type="OrthoDB" id="2334385at2759"/>